<accession>A0A0Q0DET9</accession>
<name>A0A0Q0DET9_9PSED</name>
<dbReference type="Proteomes" id="UP000050317">
    <property type="component" value="Unassembled WGS sequence"/>
</dbReference>
<reference evidence="1 2" key="1">
    <citation type="submission" date="2015-09" db="EMBL/GenBank/DDBJ databases">
        <title>Genome announcement of multiple Pseudomonas syringae strains.</title>
        <authorList>
            <person name="Thakur S."/>
            <person name="Wang P.W."/>
            <person name="Gong Y."/>
            <person name="Weir B.S."/>
            <person name="Guttman D.S."/>
        </authorList>
    </citation>
    <scope>NUCLEOTIDE SEQUENCE [LARGE SCALE GENOMIC DNA]</scope>
    <source>
        <strain evidence="1 2">ICMP3963</strain>
    </source>
</reference>
<proteinExistence type="predicted"/>
<evidence type="ECO:0000313" key="1">
    <source>
        <dbReference type="EMBL" id="KPZ22395.1"/>
    </source>
</evidence>
<evidence type="ECO:0000313" key="2">
    <source>
        <dbReference type="Proteomes" id="UP000050317"/>
    </source>
</evidence>
<gene>
    <name evidence="1" type="ORF">ALO40_200027</name>
</gene>
<protein>
    <recommendedName>
        <fullName evidence="3">Avr protein</fullName>
    </recommendedName>
</protein>
<sequence>MDVSGSVSTLDHDHGYRAYSEHAVAASIRTARGVYKDSVLWHGTSMQSKLDLRSRGFDVDRKAGGATEAAKQKNSAVDKTLVKNSKRHNYFTSDKKFARVFATTASPTNPALVRTIGVKNNLNIELDPDTRDENNEIVLTCFRTKSSIPKQYVVGSKSSDPGPDAVLFKSELANAGVNVSTRRAGELLRAVQSDSEDDFSSSARYNLTLEGRN</sequence>
<dbReference type="EMBL" id="LJRR01000088">
    <property type="protein sequence ID" value="KPZ22395.1"/>
    <property type="molecule type" value="Genomic_DNA"/>
</dbReference>
<organism evidence="1 2">
    <name type="scientific">Pseudomonas syringae pv. viburni</name>
    <dbReference type="NCBI Taxonomy" id="251703"/>
    <lineage>
        <taxon>Bacteria</taxon>
        <taxon>Pseudomonadati</taxon>
        <taxon>Pseudomonadota</taxon>
        <taxon>Gammaproteobacteria</taxon>
        <taxon>Pseudomonadales</taxon>
        <taxon>Pseudomonadaceae</taxon>
        <taxon>Pseudomonas</taxon>
    </lineage>
</organism>
<comment type="caution">
    <text evidence="1">The sequence shown here is derived from an EMBL/GenBank/DDBJ whole genome shotgun (WGS) entry which is preliminary data.</text>
</comment>
<dbReference type="AlphaFoldDB" id="A0A0Q0DET9"/>
<evidence type="ECO:0008006" key="3">
    <source>
        <dbReference type="Google" id="ProtNLM"/>
    </source>
</evidence>
<dbReference type="PATRIC" id="fig|251703.9.peg.2352"/>